<evidence type="ECO:0000256" key="7">
    <source>
        <dbReference type="ARBA" id="ARBA00023136"/>
    </source>
</evidence>
<accession>A0A3L6FI91</accession>
<feature type="transmembrane region" description="Helical" evidence="8">
    <location>
        <begin position="164"/>
        <end position="190"/>
    </location>
</feature>
<dbReference type="PANTHER" id="PTHR43394:SF19">
    <property type="entry name" value="ABC TRANSPORTER B FAMILY"/>
    <property type="match status" value="1"/>
</dbReference>
<gene>
    <name evidence="11" type="primary">ABCB26</name>
    <name evidence="11" type="ORF">Zm00014a_035975</name>
</gene>
<dbReference type="SUPFAM" id="SSF52540">
    <property type="entry name" value="P-loop containing nucleoside triphosphate hydrolases"/>
    <property type="match status" value="1"/>
</dbReference>
<dbReference type="InterPro" id="IPR003593">
    <property type="entry name" value="AAA+_ATPase"/>
</dbReference>
<keyword evidence="7 8" id="KW-0472">Membrane</keyword>
<evidence type="ECO:0000256" key="3">
    <source>
        <dbReference type="ARBA" id="ARBA00022692"/>
    </source>
</evidence>
<feature type="transmembrane region" description="Helical" evidence="8">
    <location>
        <begin position="251"/>
        <end position="278"/>
    </location>
</feature>
<evidence type="ECO:0000259" key="9">
    <source>
        <dbReference type="PROSITE" id="PS50893"/>
    </source>
</evidence>
<dbReference type="PANTHER" id="PTHR43394">
    <property type="entry name" value="ATP-DEPENDENT PERMEASE MDL1, MITOCHONDRIAL"/>
    <property type="match status" value="1"/>
</dbReference>
<keyword evidence="3 8" id="KW-0812">Transmembrane</keyword>
<organism evidence="11">
    <name type="scientific">Zea mays</name>
    <name type="common">Maize</name>
    <dbReference type="NCBI Taxonomy" id="4577"/>
    <lineage>
        <taxon>Eukaryota</taxon>
        <taxon>Viridiplantae</taxon>
        <taxon>Streptophyta</taxon>
        <taxon>Embryophyta</taxon>
        <taxon>Tracheophyta</taxon>
        <taxon>Spermatophyta</taxon>
        <taxon>Magnoliopsida</taxon>
        <taxon>Liliopsida</taxon>
        <taxon>Poales</taxon>
        <taxon>Poaceae</taxon>
        <taxon>PACMAD clade</taxon>
        <taxon>Panicoideae</taxon>
        <taxon>Andropogonodae</taxon>
        <taxon>Andropogoneae</taxon>
        <taxon>Tripsacinae</taxon>
        <taxon>Zea</taxon>
    </lineage>
</organism>
<dbReference type="SMART" id="SM00382">
    <property type="entry name" value="AAA"/>
    <property type="match status" value="1"/>
</dbReference>
<dbReference type="EMBL" id="NCVQ01000004">
    <property type="protein sequence ID" value="PWZ32922.1"/>
    <property type="molecule type" value="Genomic_DNA"/>
</dbReference>
<dbReference type="GO" id="GO:0140359">
    <property type="term" value="F:ABC-type transporter activity"/>
    <property type="evidence" value="ECO:0007669"/>
    <property type="project" value="InterPro"/>
</dbReference>
<proteinExistence type="predicted"/>
<dbReference type="PROSITE" id="PS00211">
    <property type="entry name" value="ABC_TRANSPORTER_1"/>
    <property type="match status" value="1"/>
</dbReference>
<dbReference type="GO" id="GO:0016887">
    <property type="term" value="F:ATP hydrolysis activity"/>
    <property type="evidence" value="ECO:0007669"/>
    <property type="project" value="InterPro"/>
</dbReference>
<evidence type="ECO:0000256" key="4">
    <source>
        <dbReference type="ARBA" id="ARBA00022741"/>
    </source>
</evidence>
<evidence type="ECO:0000256" key="1">
    <source>
        <dbReference type="ARBA" id="ARBA00004448"/>
    </source>
</evidence>
<dbReference type="GO" id="GO:0005743">
    <property type="term" value="C:mitochondrial inner membrane"/>
    <property type="evidence" value="ECO:0007669"/>
    <property type="project" value="UniProtKB-SubCell"/>
</dbReference>
<keyword evidence="2" id="KW-0813">Transport</keyword>
<evidence type="ECO:0000259" key="10">
    <source>
        <dbReference type="PROSITE" id="PS50929"/>
    </source>
</evidence>
<feature type="domain" description="ABC transporter" evidence="9">
    <location>
        <begin position="380"/>
        <end position="619"/>
    </location>
</feature>
<evidence type="ECO:0000256" key="2">
    <source>
        <dbReference type="ARBA" id="ARBA00022448"/>
    </source>
</evidence>
<dbReference type="InterPro" id="IPR039421">
    <property type="entry name" value="Type_1_exporter"/>
</dbReference>
<keyword evidence="6 8" id="KW-1133">Transmembrane helix</keyword>
<comment type="caution">
    <text evidence="11">The sequence shown here is derived from an EMBL/GenBank/DDBJ whole genome shotgun (WGS) entry which is preliminary data.</text>
</comment>
<dbReference type="PROSITE" id="PS50893">
    <property type="entry name" value="ABC_TRANSPORTER_2"/>
    <property type="match status" value="1"/>
</dbReference>
<dbReference type="CDD" id="cd18572">
    <property type="entry name" value="ABC_6TM_TAP"/>
    <property type="match status" value="1"/>
</dbReference>
<dbReference type="Proteomes" id="UP000251960">
    <property type="component" value="Chromosome 3"/>
</dbReference>
<dbReference type="InterPro" id="IPR017871">
    <property type="entry name" value="ABC_transporter-like_CS"/>
</dbReference>
<feature type="domain" description="ABC transmembrane type-1" evidence="10">
    <location>
        <begin position="125"/>
        <end position="301"/>
    </location>
</feature>
<dbReference type="ExpressionAtlas" id="A0A3L6FI91">
    <property type="expression patterns" value="baseline and differential"/>
</dbReference>
<dbReference type="InterPro" id="IPR003439">
    <property type="entry name" value="ABC_transporter-like_ATP-bd"/>
</dbReference>
<feature type="transmembrane region" description="Helical" evidence="8">
    <location>
        <begin position="121"/>
        <end position="144"/>
    </location>
</feature>
<dbReference type="Pfam" id="PF00664">
    <property type="entry name" value="ABC_membrane"/>
    <property type="match status" value="1"/>
</dbReference>
<dbReference type="GO" id="GO:0005524">
    <property type="term" value="F:ATP binding"/>
    <property type="evidence" value="ECO:0007669"/>
    <property type="project" value="UniProtKB-KW"/>
</dbReference>
<sequence length="625" mass="68081">MPPPAAMLLLTAASGPPTLSLTLAARRAPLRAPSRRRLRALRPARIRAAAAIGGEFGGLGRRRVVVGEFIERLRNVLPGGSWWRLEDGDEAGDGAGRAEGSGTTAVSALRRMWALVAGDRLVIYVGFASLVGAALSEIAIPHLLAASIFSAQNGGAVFYRNAKLLVVLCLVSGVFSGIRSCCFGVANMILVKRMREELFDSILSQDISFFDEETVGDLTSRLGSDCQQVSRVIGNDLNLISRNLLQGAGALIYLLVLSWPLGLCTMFVCATLSAIMLVHGRFQKRAAKFAQEFTANANNTVAYGGWSLSLNYLYHSTQVIGVVIGGLAIMSGKLTAEQLTKFTLYAEWLILSTWWIGDNWSSLMQSVGASLKLEKLKGQIQYADVSFSYPSRPTVPILGGLNLTLNPNEVVAIVGLSGSGKSTIINLLLRLYEPTNGQILIDGVPLTELDIRWFRERIGFVGQEPRLFRMDISSNIKYGCPRDVSHEEVIWAAKQAYAHDFIMALPDGYNTIVDDALLSGGQKQRVAIARALLRDPSILLLDEATSALDAESEHYVKSVITKVSRDSKAKRTVVIIAHRLSTIQTADRIIVMENGNIVEDGKHIDLIEKGGLYSRLARRQNDDLK</sequence>
<dbReference type="Gene3D" id="1.20.1560.10">
    <property type="entry name" value="ABC transporter type 1, transmembrane domain"/>
    <property type="match status" value="2"/>
</dbReference>
<dbReference type="AlphaFoldDB" id="A0A3L6FI91"/>
<evidence type="ECO:0000256" key="8">
    <source>
        <dbReference type="SAM" id="Phobius"/>
    </source>
</evidence>
<protein>
    <submittedName>
        <fullName evidence="11">ABC transporter B family member 26, chloroplastic</fullName>
    </submittedName>
</protein>
<dbReference type="InterPro" id="IPR036640">
    <property type="entry name" value="ABC1_TM_sf"/>
</dbReference>
<name>A0A3L6FI91_MAIZE</name>
<dbReference type="PROSITE" id="PS50929">
    <property type="entry name" value="ABC_TM1F"/>
    <property type="match status" value="1"/>
</dbReference>
<evidence type="ECO:0000313" key="11">
    <source>
        <dbReference type="EMBL" id="PWZ32922.1"/>
    </source>
</evidence>
<keyword evidence="5" id="KW-0067">ATP-binding</keyword>
<keyword evidence="4" id="KW-0547">Nucleotide-binding</keyword>
<dbReference type="InterPro" id="IPR011527">
    <property type="entry name" value="ABC1_TM_dom"/>
</dbReference>
<dbReference type="FunFam" id="3.40.50.300:FF:000403">
    <property type="entry name" value="ATP-binding cassette sub-family B member 8, mitochondrial"/>
    <property type="match status" value="1"/>
</dbReference>
<dbReference type="Pfam" id="PF00005">
    <property type="entry name" value="ABC_tran"/>
    <property type="match status" value="1"/>
</dbReference>
<comment type="subcellular location">
    <subcellularLocation>
        <location evidence="1">Mitochondrion inner membrane</location>
        <topology evidence="1">Multi-pass membrane protein</topology>
    </subcellularLocation>
</comment>
<dbReference type="SUPFAM" id="SSF90123">
    <property type="entry name" value="ABC transporter transmembrane region"/>
    <property type="match status" value="1"/>
</dbReference>
<evidence type="ECO:0000256" key="6">
    <source>
        <dbReference type="ARBA" id="ARBA00022989"/>
    </source>
</evidence>
<dbReference type="InterPro" id="IPR027417">
    <property type="entry name" value="P-loop_NTPase"/>
</dbReference>
<reference evidence="11" key="1">
    <citation type="journal article" date="2018" name="Nat. Genet.">
        <title>Extensive intraspecific gene order and gene structural variations between Mo17 and other maize genomes.</title>
        <authorList>
            <person name="Sun S."/>
            <person name="Zhou Y."/>
            <person name="Chen J."/>
            <person name="Shi J."/>
            <person name="Zhao H."/>
            <person name="Zhao H."/>
            <person name="Song W."/>
            <person name="Zhang M."/>
            <person name="Cui Y."/>
            <person name="Dong X."/>
            <person name="Liu H."/>
            <person name="Ma X."/>
            <person name="Jiao Y."/>
            <person name="Wang B."/>
            <person name="Wei X."/>
            <person name="Stein J.C."/>
            <person name="Glaubitz J.C."/>
            <person name="Lu F."/>
            <person name="Yu G."/>
            <person name="Liang C."/>
            <person name="Fengler K."/>
            <person name="Li B."/>
            <person name="Rafalski A."/>
            <person name="Schnable P.S."/>
            <person name="Ware D.H."/>
            <person name="Buckler E.S."/>
            <person name="Lai J."/>
        </authorList>
    </citation>
    <scope>NUCLEOTIDE SEQUENCE [LARGE SCALE GENOMIC DNA]</scope>
    <source>
        <tissue evidence="11">Seedling</tissue>
    </source>
</reference>
<dbReference type="Gene3D" id="3.40.50.300">
    <property type="entry name" value="P-loop containing nucleotide triphosphate hydrolases"/>
    <property type="match status" value="1"/>
</dbReference>
<evidence type="ECO:0000256" key="5">
    <source>
        <dbReference type="ARBA" id="ARBA00022840"/>
    </source>
</evidence>